<organism evidence="1 2">
    <name type="scientific">Methanobrevibacter arboriphilus JCM 13429 = DSM 1125</name>
    <dbReference type="NCBI Taxonomy" id="1300164"/>
    <lineage>
        <taxon>Archaea</taxon>
        <taxon>Methanobacteriati</taxon>
        <taxon>Methanobacteriota</taxon>
        <taxon>Methanomada group</taxon>
        <taxon>Methanobacteria</taxon>
        <taxon>Methanobacteriales</taxon>
        <taxon>Methanobacteriaceae</taxon>
        <taxon>Methanobrevibacter</taxon>
    </lineage>
</organism>
<reference evidence="1 2" key="1">
    <citation type="submission" date="2014-12" db="EMBL/GenBank/DDBJ databases">
        <title>Genome sequence of Methanobrevibacter arboriphilicus DH1, DSM1125.</title>
        <authorList>
            <person name="Poehlein A."/>
            <person name="Thauer R.K."/>
            <person name="Seedorf H."/>
            <person name="Daniel R."/>
        </authorList>
    </citation>
    <scope>NUCLEOTIDE SEQUENCE [LARGE SCALE GENOMIC DNA]</scope>
    <source>
        <strain evidence="1 2">DH1</strain>
    </source>
</reference>
<dbReference type="AlphaFoldDB" id="A0A1V6N2R0"/>
<evidence type="ECO:0000313" key="2">
    <source>
        <dbReference type="Proteomes" id="UP000191661"/>
    </source>
</evidence>
<accession>A0A1V6N2R0</accession>
<comment type="caution">
    <text evidence="1">The sequence shown here is derived from an EMBL/GenBank/DDBJ whole genome shotgun (WGS) entry which is preliminary data.</text>
</comment>
<dbReference type="Proteomes" id="UP000191661">
    <property type="component" value="Unassembled WGS sequence"/>
</dbReference>
<dbReference type="Pfam" id="PF04409">
    <property type="entry name" value="DUF530"/>
    <property type="match status" value="1"/>
</dbReference>
<dbReference type="InterPro" id="IPR007503">
    <property type="entry name" value="DUF530"/>
</dbReference>
<evidence type="ECO:0000313" key="1">
    <source>
        <dbReference type="EMBL" id="OQD58988.1"/>
    </source>
</evidence>
<dbReference type="RefSeq" id="WP_080460044.1">
    <property type="nucleotide sequence ID" value="NZ_JXMW01000006.1"/>
</dbReference>
<name>A0A1V6N2R0_METAZ</name>
<sequence length="547" mass="63883">MDESILISKAEKYLNEVQNEKISLEKISKLESFKSVYSILTKRLSNLQEMREDMDLKGYTAPYRSLNKYGSTSSGDIAFEEMSEVNRHGQYFRMKATAKKNVLDRVKSAIDAHKIAIGHLEEFGIFKCESCSKSYKPSAFIELSKKKSANNRNIENIENKENISKLEEKEECSCGCNDFKFEINKTGVYRLEIIPYLPLSGNYMVLMSEMTSWGRESFKKVLSILKQERKGVVKTVSAVIKFKENDRWIRKRVSLDSEYVNSYEEEIRKEYGKNVRIEFLQFHRTKPTIINDKHARTALAIGYAKYAENIVQNNKESILKDKISNIYKLAKYDEIVRDVKLQRPKFVVGEDSLEEWRRFETENRLKTVGLMSKRENLDPQLKQDIHKRKNVEKRVFSEVASTLILWDIFKYYLTTSQDRRKRYGGPFPYLRSDIDRKQRRIFENINKEVVNILKNNENEKIIELNNMDLLLNKKFNLEKKIKGSNIKIDYVSLGAAIISSNCNIPVSLSSKTFNVTEKSVENGIKNIDTFKKPKSNKSKKFLEMIKK</sequence>
<proteinExistence type="predicted"/>
<dbReference type="EMBL" id="JXMW01000006">
    <property type="protein sequence ID" value="OQD58988.1"/>
    <property type="molecule type" value="Genomic_DNA"/>
</dbReference>
<keyword evidence="2" id="KW-1185">Reference proteome</keyword>
<protein>
    <submittedName>
        <fullName evidence="1">Uncharacterized protein</fullName>
    </submittedName>
</protein>
<gene>
    <name evidence="1" type="ORF">MBBAR_6c00980</name>
</gene>
<dbReference type="OrthoDB" id="85577at2157"/>